<dbReference type="EMBL" id="KT266849">
    <property type="protein sequence ID" value="AMJ16871.1"/>
    <property type="molecule type" value="Genomic_DNA"/>
</dbReference>
<dbReference type="Gene3D" id="3.40.50.2020">
    <property type="match status" value="1"/>
</dbReference>
<evidence type="ECO:0000259" key="1">
    <source>
        <dbReference type="Pfam" id="PF14681"/>
    </source>
</evidence>
<dbReference type="InterPro" id="IPR029057">
    <property type="entry name" value="PRTase-like"/>
</dbReference>
<reference evidence="2" key="1">
    <citation type="submission" date="2015-07" db="EMBL/GenBank/DDBJ databases">
        <title>Molecular Investigation of Pacific North American Membranoptera.</title>
        <authorList>
            <person name="Hughey J.R."/>
            <person name="Hommersand M.H."/>
            <person name="Miller K.A."/>
            <person name="Fuller T."/>
            <person name="Lin S.-M."/>
            <person name="Gabrielson P.W."/>
        </authorList>
    </citation>
    <scope>NUCLEOTIDE SEQUENCE</scope>
</reference>
<accession>A0A1I9KQH7</accession>
<evidence type="ECO:0000313" key="2">
    <source>
        <dbReference type="EMBL" id="AMJ16871.1"/>
    </source>
</evidence>
<dbReference type="Pfam" id="PF14681">
    <property type="entry name" value="UPRTase"/>
    <property type="match status" value="1"/>
</dbReference>
<dbReference type="RefSeq" id="YP_009326614.1">
    <property type="nucleotide sequence ID" value="NC_032041.1"/>
</dbReference>
<dbReference type="InterPro" id="IPR000836">
    <property type="entry name" value="PRTase_dom"/>
</dbReference>
<geneLocation type="plastid" evidence="2"/>
<gene>
    <name evidence="2" type="primary">orf198</name>
</gene>
<sequence length="187" mass="22347">MLLNIYLISHPIIKLLSESFISTEMNEAQNNYNYKYISLFLFYEMMRKHLQIKIIYIKKISYVQTFYMLESDKEHYIITNLLNTYNVIGDIKILMPNIRILNINNQTQSLSQELNNIKYSTNKIKRIIILENILYQSSIIELVTLLIKEHKIYIENIHIVCIACYNQILDQLGKKYPRLNIYTTQII</sequence>
<feature type="domain" description="Phosphoribosyltransferase" evidence="1">
    <location>
        <begin position="9"/>
        <end position="186"/>
    </location>
</feature>
<dbReference type="AlphaFoldDB" id="A0A1I9KQH7"/>
<keyword evidence="2" id="KW-0934">Plastid</keyword>
<proteinExistence type="predicted"/>
<organism evidence="2">
    <name type="scientific">Membranoptera platyphylla</name>
    <dbReference type="NCBI Taxonomy" id="1204437"/>
    <lineage>
        <taxon>Eukaryota</taxon>
        <taxon>Rhodophyta</taxon>
        <taxon>Florideophyceae</taxon>
        <taxon>Rhodymeniophycidae</taxon>
        <taxon>Ceramiales</taxon>
        <taxon>Delesseriaceae</taxon>
        <taxon>Membranoptera</taxon>
    </lineage>
</organism>
<name>A0A1I9KQH7_9FLOR</name>
<protein>
    <recommendedName>
        <fullName evidence="1">Phosphoribosyltransferase domain-containing protein</fullName>
    </recommendedName>
</protein>
<dbReference type="GeneID" id="30511649"/>